<comment type="caution">
    <text evidence="2">The sequence shown here is derived from an EMBL/GenBank/DDBJ whole genome shotgun (WGS) entry which is preliminary data.</text>
</comment>
<dbReference type="Proteomes" id="UP000187406">
    <property type="component" value="Unassembled WGS sequence"/>
</dbReference>
<dbReference type="OrthoDB" id="1871193at2759"/>
<feature type="chain" id="PRO_5012998623" evidence="1">
    <location>
        <begin position="24"/>
        <end position="100"/>
    </location>
</feature>
<gene>
    <name evidence="2" type="ORF">CFOL_v3_08879</name>
</gene>
<organism evidence="2 3">
    <name type="scientific">Cephalotus follicularis</name>
    <name type="common">Albany pitcher plant</name>
    <dbReference type="NCBI Taxonomy" id="3775"/>
    <lineage>
        <taxon>Eukaryota</taxon>
        <taxon>Viridiplantae</taxon>
        <taxon>Streptophyta</taxon>
        <taxon>Embryophyta</taxon>
        <taxon>Tracheophyta</taxon>
        <taxon>Spermatophyta</taxon>
        <taxon>Magnoliopsida</taxon>
        <taxon>eudicotyledons</taxon>
        <taxon>Gunneridae</taxon>
        <taxon>Pentapetalae</taxon>
        <taxon>rosids</taxon>
        <taxon>fabids</taxon>
        <taxon>Oxalidales</taxon>
        <taxon>Cephalotaceae</taxon>
        <taxon>Cephalotus</taxon>
    </lineage>
</organism>
<dbReference type="EMBL" id="BDDD01000402">
    <property type="protein sequence ID" value="GAV65364.1"/>
    <property type="molecule type" value="Genomic_DNA"/>
</dbReference>
<keyword evidence="3" id="KW-1185">Reference proteome</keyword>
<accession>A0A1Q3BC07</accession>
<dbReference type="InParanoid" id="A0A1Q3BC07"/>
<name>A0A1Q3BC07_CEPFO</name>
<evidence type="ECO:0000313" key="2">
    <source>
        <dbReference type="EMBL" id="GAV65364.1"/>
    </source>
</evidence>
<proteinExistence type="predicted"/>
<sequence>LLLRLSGDTVPLMFLLMLGDLHAVDTYSWDNGTLAWLYRSLCRGFHSRVSQIGSNLLLLQVNKLEKKVLKLYKLKILFQYLLFFNSYWRGAISYWTPISR</sequence>
<dbReference type="AlphaFoldDB" id="A0A1Q3BC07"/>
<feature type="non-terminal residue" evidence="2">
    <location>
        <position position="1"/>
    </location>
</feature>
<evidence type="ECO:0000256" key="1">
    <source>
        <dbReference type="SAM" id="SignalP"/>
    </source>
</evidence>
<evidence type="ECO:0000313" key="3">
    <source>
        <dbReference type="Proteomes" id="UP000187406"/>
    </source>
</evidence>
<reference evidence="3" key="1">
    <citation type="submission" date="2016-04" db="EMBL/GenBank/DDBJ databases">
        <title>Cephalotus genome sequencing.</title>
        <authorList>
            <person name="Fukushima K."/>
            <person name="Hasebe M."/>
            <person name="Fang X."/>
        </authorList>
    </citation>
    <scope>NUCLEOTIDE SEQUENCE [LARGE SCALE GENOMIC DNA]</scope>
    <source>
        <strain evidence="3">cv. St1</strain>
    </source>
</reference>
<protein>
    <submittedName>
        <fullName evidence="2">PMD domain-containing protein</fullName>
    </submittedName>
</protein>
<keyword evidence="1" id="KW-0732">Signal</keyword>
<feature type="signal peptide" evidence="1">
    <location>
        <begin position="1"/>
        <end position="23"/>
    </location>
</feature>